<accession>A0ABV3GGQ8</accession>
<keyword evidence="1" id="KW-0349">Heme</keyword>
<dbReference type="Proteomes" id="UP001551675">
    <property type="component" value="Unassembled WGS sequence"/>
</dbReference>
<keyword evidence="3" id="KW-0408">Iron</keyword>
<dbReference type="Pfam" id="PF01126">
    <property type="entry name" value="Heme_oxygenase"/>
    <property type="match status" value="1"/>
</dbReference>
<dbReference type="SUPFAM" id="SSF48613">
    <property type="entry name" value="Heme oxygenase-like"/>
    <property type="match status" value="1"/>
</dbReference>
<comment type="caution">
    <text evidence="4">The sequence shown here is derived from an EMBL/GenBank/DDBJ whole genome shotgun (WGS) entry which is preliminary data.</text>
</comment>
<dbReference type="PANTHER" id="PTHR10720:SF0">
    <property type="entry name" value="HEME OXYGENASE"/>
    <property type="match status" value="1"/>
</dbReference>
<protein>
    <submittedName>
        <fullName evidence="4">Biliverdin-producing heme oxygenase</fullName>
    </submittedName>
</protein>
<keyword evidence="5" id="KW-1185">Reference proteome</keyword>
<dbReference type="InterPro" id="IPR016053">
    <property type="entry name" value="Haem_Oase-like"/>
</dbReference>
<gene>
    <name evidence="4" type="ORF">AB0I59_19480</name>
</gene>
<organism evidence="4 5">
    <name type="scientific">Microtetraspora glauca</name>
    <dbReference type="NCBI Taxonomy" id="1996"/>
    <lineage>
        <taxon>Bacteria</taxon>
        <taxon>Bacillati</taxon>
        <taxon>Actinomycetota</taxon>
        <taxon>Actinomycetes</taxon>
        <taxon>Streptosporangiales</taxon>
        <taxon>Streptosporangiaceae</taxon>
        <taxon>Microtetraspora</taxon>
    </lineage>
</organism>
<name>A0ABV3GGQ8_MICGL</name>
<dbReference type="InterPro" id="IPR016084">
    <property type="entry name" value="Haem_Oase-like_multi-hlx"/>
</dbReference>
<dbReference type="RefSeq" id="WP_358134517.1">
    <property type="nucleotide sequence ID" value="NZ_JBFALK010000010.1"/>
</dbReference>
<evidence type="ECO:0000256" key="1">
    <source>
        <dbReference type="ARBA" id="ARBA00022617"/>
    </source>
</evidence>
<evidence type="ECO:0000313" key="4">
    <source>
        <dbReference type="EMBL" id="MEV0970820.1"/>
    </source>
</evidence>
<dbReference type="Gene3D" id="1.20.910.10">
    <property type="entry name" value="Heme oxygenase-like"/>
    <property type="match status" value="1"/>
</dbReference>
<dbReference type="PRINTS" id="PR00088">
    <property type="entry name" value="HAEMOXYGNASE"/>
</dbReference>
<reference evidence="4 5" key="1">
    <citation type="submission" date="2024-06" db="EMBL/GenBank/DDBJ databases">
        <title>The Natural Products Discovery Center: Release of the First 8490 Sequenced Strains for Exploring Actinobacteria Biosynthetic Diversity.</title>
        <authorList>
            <person name="Kalkreuter E."/>
            <person name="Kautsar S.A."/>
            <person name="Yang D."/>
            <person name="Bader C.D."/>
            <person name="Teijaro C.N."/>
            <person name="Fluegel L."/>
            <person name="Davis C.M."/>
            <person name="Simpson J.R."/>
            <person name="Lauterbach L."/>
            <person name="Steele A.D."/>
            <person name="Gui C."/>
            <person name="Meng S."/>
            <person name="Li G."/>
            <person name="Viehrig K."/>
            <person name="Ye F."/>
            <person name="Su P."/>
            <person name="Kiefer A.F."/>
            <person name="Nichols A."/>
            <person name="Cepeda A.J."/>
            <person name="Yan W."/>
            <person name="Fan B."/>
            <person name="Jiang Y."/>
            <person name="Adhikari A."/>
            <person name="Zheng C.-J."/>
            <person name="Schuster L."/>
            <person name="Cowan T.M."/>
            <person name="Smanski M.J."/>
            <person name="Chevrette M.G."/>
            <person name="De Carvalho L.P.S."/>
            <person name="Shen B."/>
        </authorList>
    </citation>
    <scope>NUCLEOTIDE SEQUENCE [LARGE SCALE GENOMIC DNA]</scope>
    <source>
        <strain evidence="4 5">NPDC050100</strain>
    </source>
</reference>
<sequence length="218" mass="24674">MTATETFADQLKNATWNDHEEAERTAYLDALMGGRVSREGYADMVAQHYYAYVALEAAGRALADDPVASPFVSRELERVPSLEVDLEELYGTNWRDEITPSKPTLTYVARINQIADWPGGFIAHHYTRYLGDLSGGQVIRKLVERAYNFETSAGVAFYLFPDIPDLKEFKVDYRNRLNSLNLDEVQAKRVIAETALAYQLNTEVLVEIGKRLPEYLVA</sequence>
<dbReference type="PIRSF" id="PIRSF000343">
    <property type="entry name" value="Haem_Oase"/>
    <property type="match status" value="1"/>
</dbReference>
<evidence type="ECO:0000313" key="5">
    <source>
        <dbReference type="Proteomes" id="UP001551675"/>
    </source>
</evidence>
<dbReference type="CDD" id="cd19165">
    <property type="entry name" value="HemeO"/>
    <property type="match status" value="1"/>
</dbReference>
<evidence type="ECO:0000256" key="3">
    <source>
        <dbReference type="ARBA" id="ARBA00023004"/>
    </source>
</evidence>
<proteinExistence type="predicted"/>
<dbReference type="InterPro" id="IPR002051">
    <property type="entry name" value="Haem_Oase"/>
</dbReference>
<dbReference type="PANTHER" id="PTHR10720">
    <property type="entry name" value="HEME OXYGENASE"/>
    <property type="match status" value="1"/>
</dbReference>
<evidence type="ECO:0000256" key="2">
    <source>
        <dbReference type="ARBA" id="ARBA00022723"/>
    </source>
</evidence>
<dbReference type="EMBL" id="JBFALK010000010">
    <property type="protein sequence ID" value="MEV0970820.1"/>
    <property type="molecule type" value="Genomic_DNA"/>
</dbReference>
<keyword evidence="2" id="KW-0479">Metal-binding</keyword>